<dbReference type="GO" id="GO:0016651">
    <property type="term" value="F:oxidoreductase activity, acting on NAD(P)H"/>
    <property type="evidence" value="ECO:0007669"/>
    <property type="project" value="InterPro"/>
</dbReference>
<evidence type="ECO:0000313" key="3">
    <source>
        <dbReference type="Proteomes" id="UP000054007"/>
    </source>
</evidence>
<feature type="domain" description="Enoyl reductase (ER)" evidence="1">
    <location>
        <begin position="15"/>
        <end position="338"/>
    </location>
</feature>
<dbReference type="PANTHER" id="PTHR45348">
    <property type="entry name" value="HYPOTHETICAL OXIDOREDUCTASE (EUROFUNG)"/>
    <property type="match status" value="1"/>
</dbReference>
<protein>
    <submittedName>
        <fullName evidence="2">GroES-like protein</fullName>
    </submittedName>
</protein>
<dbReference type="CDD" id="cd08249">
    <property type="entry name" value="enoyl_reductase_like"/>
    <property type="match status" value="1"/>
</dbReference>
<dbReference type="InterPro" id="IPR013149">
    <property type="entry name" value="ADH-like_C"/>
</dbReference>
<dbReference type="EMBL" id="KN880477">
    <property type="protein sequence ID" value="KIY69849.1"/>
    <property type="molecule type" value="Genomic_DNA"/>
</dbReference>
<dbReference type="SMART" id="SM00829">
    <property type="entry name" value="PKS_ER"/>
    <property type="match status" value="1"/>
</dbReference>
<accession>A0A0D7BIE6</accession>
<keyword evidence="3" id="KW-1185">Reference proteome</keyword>
<dbReference type="OrthoDB" id="3233595at2759"/>
<organism evidence="2 3">
    <name type="scientific">Cylindrobasidium torrendii FP15055 ss-10</name>
    <dbReference type="NCBI Taxonomy" id="1314674"/>
    <lineage>
        <taxon>Eukaryota</taxon>
        <taxon>Fungi</taxon>
        <taxon>Dikarya</taxon>
        <taxon>Basidiomycota</taxon>
        <taxon>Agaricomycotina</taxon>
        <taxon>Agaricomycetes</taxon>
        <taxon>Agaricomycetidae</taxon>
        <taxon>Agaricales</taxon>
        <taxon>Marasmiineae</taxon>
        <taxon>Physalacriaceae</taxon>
        <taxon>Cylindrobasidium</taxon>
    </lineage>
</organism>
<dbReference type="InterPro" id="IPR047122">
    <property type="entry name" value="Trans-enoyl_RdTase-like"/>
</dbReference>
<name>A0A0D7BIE6_9AGAR</name>
<dbReference type="InterPro" id="IPR011032">
    <property type="entry name" value="GroES-like_sf"/>
</dbReference>
<proteinExistence type="predicted"/>
<dbReference type="STRING" id="1314674.A0A0D7BIE6"/>
<evidence type="ECO:0000259" key="1">
    <source>
        <dbReference type="SMART" id="SM00829"/>
    </source>
</evidence>
<dbReference type="InterPro" id="IPR013154">
    <property type="entry name" value="ADH-like_N"/>
</dbReference>
<reference evidence="2 3" key="1">
    <citation type="journal article" date="2015" name="Fungal Genet. Biol.">
        <title>Evolution of novel wood decay mechanisms in Agaricales revealed by the genome sequences of Fistulina hepatica and Cylindrobasidium torrendii.</title>
        <authorList>
            <person name="Floudas D."/>
            <person name="Held B.W."/>
            <person name="Riley R."/>
            <person name="Nagy L.G."/>
            <person name="Koehler G."/>
            <person name="Ransdell A.S."/>
            <person name="Younus H."/>
            <person name="Chow J."/>
            <person name="Chiniquy J."/>
            <person name="Lipzen A."/>
            <person name="Tritt A."/>
            <person name="Sun H."/>
            <person name="Haridas S."/>
            <person name="LaButti K."/>
            <person name="Ohm R.A."/>
            <person name="Kues U."/>
            <person name="Blanchette R.A."/>
            <person name="Grigoriev I.V."/>
            <person name="Minto R.E."/>
            <person name="Hibbett D.S."/>
        </authorList>
    </citation>
    <scope>NUCLEOTIDE SEQUENCE [LARGE SCALE GENOMIC DNA]</scope>
    <source>
        <strain evidence="2 3">FP15055 ss-10</strain>
    </source>
</reference>
<dbReference type="Proteomes" id="UP000054007">
    <property type="component" value="Unassembled WGS sequence"/>
</dbReference>
<dbReference type="Pfam" id="PF00107">
    <property type="entry name" value="ADH_zinc_N"/>
    <property type="match status" value="1"/>
</dbReference>
<dbReference type="InterPro" id="IPR020843">
    <property type="entry name" value="ER"/>
</dbReference>
<dbReference type="SUPFAM" id="SSF50129">
    <property type="entry name" value="GroES-like"/>
    <property type="match status" value="1"/>
</dbReference>
<dbReference type="Pfam" id="PF08240">
    <property type="entry name" value="ADH_N"/>
    <property type="match status" value="1"/>
</dbReference>
<dbReference type="InterPro" id="IPR036291">
    <property type="entry name" value="NAD(P)-bd_dom_sf"/>
</dbReference>
<evidence type="ECO:0000313" key="2">
    <source>
        <dbReference type="EMBL" id="KIY69849.1"/>
    </source>
</evidence>
<sequence length="345" mass="36781">MSNQQLSLQLEKAGGLLVLRSKDIPSAPAGELVIKIHATALNPVDWKIQSMPQFLQEWPAVLGTDIAGEVEAVGEGVTKFKKGDRVLTQGAFAPARASFQQYTILQEDLVAKLPESVSYEEAATIPLGFITAAIGLLAPWTAALNPEVVVPPPQYTGQTILVIGGSTSVGQYVIQLAKHLGFTNIITYASKKHHAYLTELGATQTLDRAAVPLSALGDAISGTIDVVYELVASTESQDAATQVVRAGGKVVSVNMRDVRSDAVKEAGAGKHFYPVAGSSHMPGQEVFGAKVWAKVEKLISEGVIKPNRYELLPGGLNAIIPGLERMRKDEVSGVKLVVRPQETEQ</sequence>
<gene>
    <name evidence="2" type="ORF">CYLTODRAFT_371911</name>
</gene>
<dbReference type="Gene3D" id="3.90.180.10">
    <property type="entry name" value="Medium-chain alcohol dehydrogenases, catalytic domain"/>
    <property type="match status" value="1"/>
</dbReference>
<dbReference type="PANTHER" id="PTHR45348:SF2">
    <property type="entry name" value="ZINC-TYPE ALCOHOL DEHYDROGENASE-LIKE PROTEIN C2E1P3.01"/>
    <property type="match status" value="1"/>
</dbReference>
<dbReference type="SUPFAM" id="SSF51735">
    <property type="entry name" value="NAD(P)-binding Rossmann-fold domains"/>
    <property type="match status" value="1"/>
</dbReference>
<dbReference type="Gene3D" id="3.40.50.720">
    <property type="entry name" value="NAD(P)-binding Rossmann-like Domain"/>
    <property type="match status" value="1"/>
</dbReference>
<dbReference type="AlphaFoldDB" id="A0A0D7BIE6"/>